<dbReference type="InterPro" id="IPR014044">
    <property type="entry name" value="CAP_dom"/>
</dbReference>
<dbReference type="InterPro" id="IPR035940">
    <property type="entry name" value="CAP_sf"/>
</dbReference>
<dbReference type="EMBL" id="QQBC01000007">
    <property type="protein sequence ID" value="RDI65057.1"/>
    <property type="molecule type" value="Genomic_DNA"/>
</dbReference>
<dbReference type="Pfam" id="PF00188">
    <property type="entry name" value="CAP"/>
    <property type="match status" value="1"/>
</dbReference>
<feature type="signal peptide" evidence="1">
    <location>
        <begin position="1"/>
        <end position="28"/>
    </location>
</feature>
<dbReference type="InterPro" id="IPR034113">
    <property type="entry name" value="SCP_GAPR1-like"/>
</dbReference>
<proteinExistence type="predicted"/>
<evidence type="ECO:0000259" key="2">
    <source>
        <dbReference type="SMART" id="SM00198"/>
    </source>
</evidence>
<dbReference type="CDD" id="cd05382">
    <property type="entry name" value="CAP_GAPR1-like"/>
    <property type="match status" value="1"/>
</dbReference>
<dbReference type="SMART" id="SM00198">
    <property type="entry name" value="SCP"/>
    <property type="match status" value="1"/>
</dbReference>
<dbReference type="Proteomes" id="UP000254869">
    <property type="component" value="Unassembled WGS sequence"/>
</dbReference>
<dbReference type="InterPro" id="IPR001283">
    <property type="entry name" value="CRISP-related"/>
</dbReference>
<keyword evidence="1" id="KW-0732">Signal</keyword>
<evidence type="ECO:0000313" key="3">
    <source>
        <dbReference type="EMBL" id="RDI65057.1"/>
    </source>
</evidence>
<dbReference type="STRING" id="1210086.GCA_001613105_03241"/>
<feature type="domain" description="SCP" evidence="2">
    <location>
        <begin position="30"/>
        <end position="163"/>
    </location>
</feature>
<dbReference type="PANTHER" id="PTHR10334">
    <property type="entry name" value="CYSTEINE-RICH SECRETORY PROTEIN-RELATED"/>
    <property type="match status" value="1"/>
</dbReference>
<dbReference type="InterPro" id="IPR018244">
    <property type="entry name" value="Allrgn_V5/Tpx1_CS"/>
</dbReference>
<dbReference type="PRINTS" id="PR00837">
    <property type="entry name" value="V5TPXLIKE"/>
</dbReference>
<dbReference type="AlphaFoldDB" id="A0A370I2U2"/>
<reference evidence="3 4" key="1">
    <citation type="submission" date="2018-07" db="EMBL/GenBank/DDBJ databases">
        <title>Genomic Encyclopedia of Type Strains, Phase IV (KMG-IV): sequencing the most valuable type-strain genomes for metagenomic binning, comparative biology and taxonomic classification.</title>
        <authorList>
            <person name="Goeker M."/>
        </authorList>
    </citation>
    <scope>NUCLEOTIDE SEQUENCE [LARGE SCALE GENOMIC DNA]</scope>
    <source>
        <strain evidence="3 4">DSM 44290</strain>
    </source>
</reference>
<dbReference type="SUPFAM" id="SSF55797">
    <property type="entry name" value="PR-1-like"/>
    <property type="match status" value="1"/>
</dbReference>
<comment type="caution">
    <text evidence="3">The sequence shown here is derived from an EMBL/GenBank/DDBJ whole genome shotgun (WGS) entry which is preliminary data.</text>
</comment>
<dbReference type="PROSITE" id="PS01009">
    <property type="entry name" value="CRISP_1"/>
    <property type="match status" value="1"/>
</dbReference>
<evidence type="ECO:0000256" key="1">
    <source>
        <dbReference type="SAM" id="SignalP"/>
    </source>
</evidence>
<gene>
    <name evidence="3" type="ORF">DFR76_107435</name>
</gene>
<feature type="chain" id="PRO_5016851559" evidence="1">
    <location>
        <begin position="29"/>
        <end position="174"/>
    </location>
</feature>
<dbReference type="Gene3D" id="3.40.33.10">
    <property type="entry name" value="CAP"/>
    <property type="match status" value="1"/>
</dbReference>
<protein>
    <submittedName>
        <fullName evidence="3">Cysteine-rich secretory family protein</fullName>
    </submittedName>
</protein>
<dbReference type="GO" id="GO:0005576">
    <property type="term" value="C:extracellular region"/>
    <property type="evidence" value="ECO:0007669"/>
    <property type="project" value="InterPro"/>
</dbReference>
<accession>A0A370I2U2</accession>
<organism evidence="3 4">
    <name type="scientific">Nocardia pseudobrasiliensis</name>
    <dbReference type="NCBI Taxonomy" id="45979"/>
    <lineage>
        <taxon>Bacteria</taxon>
        <taxon>Bacillati</taxon>
        <taxon>Actinomycetota</taxon>
        <taxon>Actinomycetes</taxon>
        <taxon>Mycobacteriales</taxon>
        <taxon>Nocardiaceae</taxon>
        <taxon>Nocardia</taxon>
    </lineage>
</organism>
<sequence length="174" mass="18743">MTKSGTAMLGVAAAVVTGLFMNIVPAQADTQNDQIVAAVDKARAGYGADPVTWNSELYPSTQQYAEACRFEHSNPQGRYGENLYAGTGNVGFQDALDAWMEEASKYDYNHPGFSMETGHFTQVVWKNSRQIAVGIASCPAGTVFSQPSTLIVARFTPPGNVEGRYPENVGRPVD</sequence>
<name>A0A370I2U2_9NOCA</name>
<keyword evidence="4" id="KW-1185">Reference proteome</keyword>
<dbReference type="RefSeq" id="WP_169813743.1">
    <property type="nucleotide sequence ID" value="NZ_QQBC01000007.1"/>
</dbReference>
<evidence type="ECO:0000313" key="4">
    <source>
        <dbReference type="Proteomes" id="UP000254869"/>
    </source>
</evidence>